<protein>
    <recommendedName>
        <fullName evidence="2">histidine kinase</fullName>
        <ecNumber evidence="2">2.7.13.3</ecNumber>
    </recommendedName>
</protein>
<evidence type="ECO:0000313" key="9">
    <source>
        <dbReference type="Proteomes" id="UP000280825"/>
    </source>
</evidence>
<dbReference type="CDD" id="cd17546">
    <property type="entry name" value="REC_hyHK_CKI1_RcsC-like"/>
    <property type="match status" value="1"/>
</dbReference>
<dbReference type="SUPFAM" id="SSF55874">
    <property type="entry name" value="ATPase domain of HSP90 chaperone/DNA topoisomerase II/histidine kinase"/>
    <property type="match status" value="1"/>
</dbReference>
<dbReference type="Gene3D" id="3.30.565.10">
    <property type="entry name" value="Histidine kinase-like ATPase, C-terminal domain"/>
    <property type="match status" value="1"/>
</dbReference>
<evidence type="ECO:0000256" key="2">
    <source>
        <dbReference type="ARBA" id="ARBA00012438"/>
    </source>
</evidence>
<keyword evidence="9" id="KW-1185">Reference proteome</keyword>
<evidence type="ECO:0000259" key="6">
    <source>
        <dbReference type="PROSITE" id="PS50109"/>
    </source>
</evidence>
<accession>A0A3S0NQQ6</accession>
<dbReference type="EMBL" id="RYDJ01000274">
    <property type="protein sequence ID" value="RTY94313.1"/>
    <property type="molecule type" value="Genomic_DNA"/>
</dbReference>
<proteinExistence type="predicted"/>
<sequence length="278" mass="31550">ELDLYFVENKTSISNNILTDEVKLKQIIVNLISNAIKYTVKGKVTFGYQINEEDKNIEFIVKDTGLGIDEGNLKVIFDRFRRIEDEFSVALSGLGLGLAISKAYIEMLGGTISVHSKIKVGSEFKFTIPLIYDESIPIPILNQINVLNVAVKQNYQTILVAEDDNINFLLIKRILELKKYKVLRAINGQEAVDICRENVDIHLVLMDIKMPVLNGFEAFKIINSFNPKLPVIAQTAYASVEDYEKIMELGFTAYVSKPLDKEKIFEIIDSIFHKSCNY</sequence>
<dbReference type="PROSITE" id="PS50109">
    <property type="entry name" value="HIS_KIN"/>
    <property type="match status" value="1"/>
</dbReference>
<dbReference type="SMART" id="SM00448">
    <property type="entry name" value="REC"/>
    <property type="match status" value="1"/>
</dbReference>
<organism evidence="8 9">
    <name type="scientific">Flavobacterium bomense</name>
    <dbReference type="NCBI Taxonomy" id="2497483"/>
    <lineage>
        <taxon>Bacteria</taxon>
        <taxon>Pseudomonadati</taxon>
        <taxon>Bacteroidota</taxon>
        <taxon>Flavobacteriia</taxon>
        <taxon>Flavobacteriales</taxon>
        <taxon>Flavobacteriaceae</taxon>
        <taxon>Flavobacterium</taxon>
    </lineage>
</organism>
<feature type="modified residue" description="4-aspartylphosphate" evidence="5">
    <location>
        <position position="207"/>
    </location>
</feature>
<feature type="domain" description="Histidine kinase" evidence="6">
    <location>
        <begin position="1"/>
        <end position="132"/>
    </location>
</feature>
<dbReference type="GO" id="GO:0004673">
    <property type="term" value="F:protein histidine kinase activity"/>
    <property type="evidence" value="ECO:0007669"/>
    <property type="project" value="UniProtKB-EC"/>
</dbReference>
<dbReference type="RefSeq" id="WP_126563261.1">
    <property type="nucleotide sequence ID" value="NZ_RYDJ01000274.1"/>
</dbReference>
<dbReference type="Proteomes" id="UP000280825">
    <property type="component" value="Unassembled WGS sequence"/>
</dbReference>
<evidence type="ECO:0000259" key="7">
    <source>
        <dbReference type="PROSITE" id="PS50110"/>
    </source>
</evidence>
<dbReference type="InterPro" id="IPR004358">
    <property type="entry name" value="Sig_transdc_His_kin-like_C"/>
</dbReference>
<dbReference type="Gene3D" id="3.40.50.2300">
    <property type="match status" value="1"/>
</dbReference>
<dbReference type="PRINTS" id="PR00344">
    <property type="entry name" value="BCTRLSENSOR"/>
</dbReference>
<dbReference type="EC" id="2.7.13.3" evidence="2"/>
<dbReference type="Pfam" id="PF00072">
    <property type="entry name" value="Response_reg"/>
    <property type="match status" value="1"/>
</dbReference>
<feature type="domain" description="Response regulatory" evidence="7">
    <location>
        <begin position="157"/>
        <end position="272"/>
    </location>
</feature>
<dbReference type="Pfam" id="PF02518">
    <property type="entry name" value="HATPase_c"/>
    <property type="match status" value="1"/>
</dbReference>
<keyword evidence="3 5" id="KW-0597">Phosphoprotein</keyword>
<gene>
    <name evidence="8" type="ORF">EKL98_17245</name>
</gene>
<dbReference type="PANTHER" id="PTHR45339:SF1">
    <property type="entry name" value="HYBRID SIGNAL TRANSDUCTION HISTIDINE KINASE J"/>
    <property type="match status" value="1"/>
</dbReference>
<dbReference type="InterPro" id="IPR011006">
    <property type="entry name" value="CheY-like_superfamily"/>
</dbReference>
<evidence type="ECO:0000256" key="1">
    <source>
        <dbReference type="ARBA" id="ARBA00000085"/>
    </source>
</evidence>
<dbReference type="SUPFAM" id="SSF52172">
    <property type="entry name" value="CheY-like"/>
    <property type="match status" value="1"/>
</dbReference>
<comment type="catalytic activity">
    <reaction evidence="1">
        <text>ATP + protein L-histidine = ADP + protein N-phospho-L-histidine.</text>
        <dbReference type="EC" id="2.7.13.3"/>
    </reaction>
</comment>
<dbReference type="PANTHER" id="PTHR45339">
    <property type="entry name" value="HYBRID SIGNAL TRANSDUCTION HISTIDINE KINASE J"/>
    <property type="match status" value="1"/>
</dbReference>
<reference evidence="8 9" key="1">
    <citation type="submission" date="2018-12" db="EMBL/GenBank/DDBJ databases">
        <title>Flavobacterium sp. nov., isolated from glacier ice.</title>
        <authorList>
            <person name="Liu Q."/>
            <person name="Xin Y.-H."/>
        </authorList>
    </citation>
    <scope>NUCLEOTIDE SEQUENCE [LARGE SCALE GENOMIC DNA]</scope>
    <source>
        <strain evidence="8 9">RB1N8</strain>
    </source>
</reference>
<dbReference type="InterPro" id="IPR036890">
    <property type="entry name" value="HATPase_C_sf"/>
</dbReference>
<evidence type="ECO:0000256" key="3">
    <source>
        <dbReference type="ARBA" id="ARBA00022553"/>
    </source>
</evidence>
<feature type="non-terminal residue" evidence="8">
    <location>
        <position position="1"/>
    </location>
</feature>
<dbReference type="InterPro" id="IPR001789">
    <property type="entry name" value="Sig_transdc_resp-reg_receiver"/>
</dbReference>
<dbReference type="SMART" id="SM00387">
    <property type="entry name" value="HATPase_c"/>
    <property type="match status" value="1"/>
</dbReference>
<dbReference type="InterPro" id="IPR003594">
    <property type="entry name" value="HATPase_dom"/>
</dbReference>
<evidence type="ECO:0000256" key="4">
    <source>
        <dbReference type="ARBA" id="ARBA00023012"/>
    </source>
</evidence>
<evidence type="ECO:0000313" key="8">
    <source>
        <dbReference type="EMBL" id="RTY94313.1"/>
    </source>
</evidence>
<comment type="caution">
    <text evidence="8">The sequence shown here is derived from an EMBL/GenBank/DDBJ whole genome shotgun (WGS) entry which is preliminary data.</text>
</comment>
<dbReference type="GO" id="GO:0000160">
    <property type="term" value="P:phosphorelay signal transduction system"/>
    <property type="evidence" value="ECO:0007669"/>
    <property type="project" value="UniProtKB-KW"/>
</dbReference>
<dbReference type="InterPro" id="IPR005467">
    <property type="entry name" value="His_kinase_dom"/>
</dbReference>
<dbReference type="AlphaFoldDB" id="A0A3S0NQQ6"/>
<evidence type="ECO:0000256" key="5">
    <source>
        <dbReference type="PROSITE-ProRule" id="PRU00169"/>
    </source>
</evidence>
<name>A0A3S0NQQ6_9FLAO</name>
<dbReference type="PROSITE" id="PS50110">
    <property type="entry name" value="RESPONSE_REGULATORY"/>
    <property type="match status" value="1"/>
</dbReference>
<keyword evidence="4" id="KW-0902">Two-component regulatory system</keyword>